<keyword evidence="5" id="KW-0325">Glycoprotein</keyword>
<evidence type="ECO:0000256" key="3">
    <source>
        <dbReference type="ARBA" id="ARBA00022670"/>
    </source>
</evidence>
<gene>
    <name evidence="7" type="ORF">PIIN_09579</name>
</gene>
<feature type="signal peptide" evidence="6">
    <location>
        <begin position="1"/>
        <end position="21"/>
    </location>
</feature>
<comment type="caution">
    <text evidence="7">The sequence shown here is derived from an EMBL/GenBank/DDBJ whole genome shotgun (WGS) entry which is preliminary data.</text>
</comment>
<dbReference type="SUPFAM" id="SSF53474">
    <property type="entry name" value="alpha/beta-Hydrolases"/>
    <property type="match status" value="1"/>
</dbReference>
<evidence type="ECO:0000256" key="1">
    <source>
        <dbReference type="ARBA" id="ARBA00009431"/>
    </source>
</evidence>
<evidence type="ECO:0000256" key="2">
    <source>
        <dbReference type="ARBA" id="ARBA00022645"/>
    </source>
</evidence>
<accession>G4TW96</accession>
<dbReference type="HOGENOM" id="CLU_440163_0_0_1"/>
<dbReference type="Pfam" id="PF00450">
    <property type="entry name" value="Peptidase_S10"/>
    <property type="match status" value="1"/>
</dbReference>
<evidence type="ECO:0000256" key="5">
    <source>
        <dbReference type="ARBA" id="ARBA00023180"/>
    </source>
</evidence>
<reference evidence="7 8" key="1">
    <citation type="journal article" date="2011" name="PLoS Pathog.">
        <title>Endophytic Life Strategies Decoded by Genome and Transcriptome Analyses of the Mutualistic Root Symbiont Piriformospora indica.</title>
        <authorList>
            <person name="Zuccaro A."/>
            <person name="Lahrmann U."/>
            <person name="Guldener U."/>
            <person name="Langen G."/>
            <person name="Pfiffi S."/>
            <person name="Biedenkopf D."/>
            <person name="Wong P."/>
            <person name="Samans B."/>
            <person name="Grimm C."/>
            <person name="Basiewicz M."/>
            <person name="Murat C."/>
            <person name="Martin F."/>
            <person name="Kogel K.H."/>
        </authorList>
    </citation>
    <scope>NUCLEOTIDE SEQUENCE [LARGE SCALE GENOMIC DNA]</scope>
    <source>
        <strain evidence="7 8">DSM 11827</strain>
    </source>
</reference>
<dbReference type="EC" id="3.4.16.-" evidence="6"/>
<evidence type="ECO:0000313" key="7">
    <source>
        <dbReference type="EMBL" id="CCA75589.1"/>
    </source>
</evidence>
<dbReference type="PRINTS" id="PR00724">
    <property type="entry name" value="CRBOXYPTASEC"/>
</dbReference>
<proteinExistence type="inferred from homology"/>
<sequence>MSFLWAYCLLTASLWIATTFAQSDGGYGPHIYPGMPSTPYGPDWQHYFKVNTWPYVNFSMPVSYAGSVSVNRADFVNNTLFFVAFEKGNSSLVAAEGERSSEPWMIWLNGGPGSSSMYGLFEEHGPLRYSRTVLPGGGSSNQFIENPFSWHRLADIFYVDQPVGTGYSTVSLNGEVPDEDAMGQDFAHFLSNLVSIFPSLRHRPLYLVGESYAGTYIPYIAKTLFGMTQPPVRLAKIAIGDGTLGSESTCRQHPIPSILQTYPQLINFSSVAYEYYVKQWRLCRYNAILEYPAKSLYPPLGNPDYPTYARAPYNLDNVRSKLRTLIKLASAGVGEDEIFHEGRIYRRRSENSSGLIRRWDSAGIDSYFGCDVWENMIQYATEQTPFWETYSFDVYRISDALNPPVPSNTTLFLNDPKVRAALHAPDHRWQQSRPYPFSGSYVDPSAAPDTFLSELSKNVSMVFFSGNDDALVAHRGTELVTIQNMTFGGIQGFTARPSTPFSDTDGNFAGIIHQERNVTYALFIGAGHMVPTDKPKAAYAFIREFVLGTNTTGLLTKDGDNVNVVGGVHSEYLSGIFPAKEIYTGSGRIEGTYTLPQATWDAWSQYMATMPDPGLIGYASSIRETSVSPSMLLTTVGTLLALFIV</sequence>
<keyword evidence="4 6" id="KW-0378">Hydrolase</keyword>
<dbReference type="EMBL" id="CAFZ01000477">
    <property type="protein sequence ID" value="CCA75589.1"/>
    <property type="molecule type" value="Genomic_DNA"/>
</dbReference>
<organism evidence="7 8">
    <name type="scientific">Serendipita indica (strain DSM 11827)</name>
    <name type="common">Root endophyte fungus</name>
    <name type="synonym">Piriformospora indica</name>
    <dbReference type="NCBI Taxonomy" id="1109443"/>
    <lineage>
        <taxon>Eukaryota</taxon>
        <taxon>Fungi</taxon>
        <taxon>Dikarya</taxon>
        <taxon>Basidiomycota</taxon>
        <taxon>Agaricomycotina</taxon>
        <taxon>Agaricomycetes</taxon>
        <taxon>Sebacinales</taxon>
        <taxon>Serendipitaceae</taxon>
        <taxon>Serendipita</taxon>
    </lineage>
</organism>
<dbReference type="InterPro" id="IPR029058">
    <property type="entry name" value="AB_hydrolase_fold"/>
</dbReference>
<comment type="similarity">
    <text evidence="1 6">Belongs to the peptidase S10 family.</text>
</comment>
<evidence type="ECO:0000256" key="4">
    <source>
        <dbReference type="ARBA" id="ARBA00022801"/>
    </source>
</evidence>
<dbReference type="PROSITE" id="PS00131">
    <property type="entry name" value="CARBOXYPEPT_SER_SER"/>
    <property type="match status" value="1"/>
</dbReference>
<dbReference type="Gene3D" id="3.40.50.1820">
    <property type="entry name" value="alpha/beta hydrolase"/>
    <property type="match status" value="1"/>
</dbReference>
<dbReference type="GO" id="GO:0006508">
    <property type="term" value="P:proteolysis"/>
    <property type="evidence" value="ECO:0007669"/>
    <property type="project" value="UniProtKB-KW"/>
</dbReference>
<name>G4TW96_SERID</name>
<dbReference type="GO" id="GO:0004185">
    <property type="term" value="F:serine-type carboxypeptidase activity"/>
    <property type="evidence" value="ECO:0007669"/>
    <property type="project" value="UniProtKB-UniRule"/>
</dbReference>
<dbReference type="STRING" id="1109443.G4TW96"/>
<evidence type="ECO:0000256" key="6">
    <source>
        <dbReference type="RuleBase" id="RU361156"/>
    </source>
</evidence>
<protein>
    <recommendedName>
        <fullName evidence="6">Carboxypeptidase</fullName>
        <ecNumber evidence="6">3.4.16.-</ecNumber>
    </recommendedName>
</protein>
<dbReference type="InterPro" id="IPR018202">
    <property type="entry name" value="Ser_caboxypep_ser_AS"/>
</dbReference>
<dbReference type="InterPro" id="IPR001563">
    <property type="entry name" value="Peptidase_S10"/>
</dbReference>
<dbReference type="PANTHER" id="PTHR11802:SF479">
    <property type="entry name" value="CARBOXYPEPTIDASE"/>
    <property type="match status" value="1"/>
</dbReference>
<dbReference type="InParanoid" id="G4TW96"/>
<dbReference type="eggNOG" id="KOG1282">
    <property type="taxonomic scope" value="Eukaryota"/>
</dbReference>
<keyword evidence="2 6" id="KW-0121">Carboxypeptidase</keyword>
<evidence type="ECO:0000313" key="8">
    <source>
        <dbReference type="Proteomes" id="UP000007148"/>
    </source>
</evidence>
<dbReference type="PANTHER" id="PTHR11802">
    <property type="entry name" value="SERINE PROTEASE FAMILY S10 SERINE CARBOXYPEPTIDASE"/>
    <property type="match status" value="1"/>
</dbReference>
<keyword evidence="3 6" id="KW-0645">Protease</keyword>
<keyword evidence="8" id="KW-1185">Reference proteome</keyword>
<keyword evidence="6" id="KW-0732">Signal</keyword>
<feature type="chain" id="PRO_5006524975" description="Carboxypeptidase" evidence="6">
    <location>
        <begin position="22"/>
        <end position="645"/>
    </location>
</feature>
<dbReference type="AlphaFoldDB" id="G4TW96"/>
<dbReference type="OMA" id="YAVNFSF"/>
<dbReference type="Proteomes" id="UP000007148">
    <property type="component" value="Unassembled WGS sequence"/>
</dbReference>
<dbReference type="OrthoDB" id="443318at2759"/>